<evidence type="ECO:0008006" key="5">
    <source>
        <dbReference type="Google" id="ProtNLM"/>
    </source>
</evidence>
<evidence type="ECO:0000256" key="1">
    <source>
        <dbReference type="SAM" id="Coils"/>
    </source>
</evidence>
<keyword evidence="1" id="KW-0175">Coiled coil</keyword>
<feature type="region of interest" description="Disordered" evidence="2">
    <location>
        <begin position="718"/>
        <end position="747"/>
    </location>
</feature>
<organism evidence="3 4">
    <name type="scientific">Panicum virgatum</name>
    <name type="common">Blackwell switchgrass</name>
    <dbReference type="NCBI Taxonomy" id="38727"/>
    <lineage>
        <taxon>Eukaryota</taxon>
        <taxon>Viridiplantae</taxon>
        <taxon>Streptophyta</taxon>
        <taxon>Embryophyta</taxon>
        <taxon>Tracheophyta</taxon>
        <taxon>Spermatophyta</taxon>
        <taxon>Magnoliopsida</taxon>
        <taxon>Liliopsida</taxon>
        <taxon>Poales</taxon>
        <taxon>Poaceae</taxon>
        <taxon>PACMAD clade</taxon>
        <taxon>Panicoideae</taxon>
        <taxon>Panicodae</taxon>
        <taxon>Paniceae</taxon>
        <taxon>Panicinae</taxon>
        <taxon>Panicum</taxon>
        <taxon>Panicum sect. Hiantes</taxon>
    </lineage>
</organism>
<dbReference type="AlphaFoldDB" id="A0A8T0QKH7"/>
<accession>A0A8T0QKH7</accession>
<comment type="caution">
    <text evidence="3">The sequence shown here is derived from an EMBL/GenBank/DDBJ whole genome shotgun (WGS) entry which is preliminary data.</text>
</comment>
<gene>
    <name evidence="3" type="ORF">PVAP13_7KG009600</name>
</gene>
<sequence length="802" mass="89608">MDFSLLDFRHGSAFAKKVHHLLHSSVVPSTPDDAASFWMIIASFSRSKFRLDLVSVELILESVLGGLASLFSVVEIDQWVFKFCVASSKVGFMIYALKSFACTDFKIHFHLWNEFGLSQAKATVRVDHTSDFQWIEVQSKRSKKSVSAFAKGSTSRIPPLTGSNAVPGKRKNKSAAMAGISKPGDIDAANIQRPNVQQLPAEHQGILDDIQKKIREEKEKEIQRLEEEAMKQYISHFSIDRQEKVTTDAGFDDSEQPVLNSEIANAIDDAVSSHANNKLEFIGQNMHDMFDDRFSRIEIHLGMKSVGVSEVPRSQMAFHFVDPMPFLPRGSNRVHVEGRKPMTQAILGGARRSNNDFAIAIIEPLPELQVSFTSIRELLDDFLCNHRQVGFRTIQPCPLGQAYIRFNYFHDCDFLIQNRWNNKTTSMQYDVWLMLLGFNVDYWDHKDVEKAVSDFGTLLVWEEDPSHLSRIIVKASVVDLTEIPWFIVCSEGENFEGKSWTTQCEILQATLLGGGPPDEEDPPNGPDDLQPHLFEFFGFGQPGHGPHANPPENVNQPMEVEGWGLWPEHQPVIGPQPGEPFLEVNDLVQPQENGIDLNEPLEENLGGPSLHNVLIPHPWTDFFTALLLNPSSFNWAKQFLSSQAWNLLSANKPGVAFSLPTTCPVKLDLPCLQELHIQDFSTSLEDPPEQSSPKFLQAKTSPVCSVKGKEKIVLEASSENVTSEVTSPGTPIDLIRHKVSPSTGPWSKSFLDKAELAKQAAVLENPKKHVSAPGGKKPLKKKSNADKKDVADPKKDTKMPKK</sequence>
<feature type="compositionally biased region" description="Polar residues" evidence="2">
    <location>
        <begin position="718"/>
        <end position="729"/>
    </location>
</feature>
<dbReference type="PANTHER" id="PTHR33075:SF7">
    <property type="entry name" value="OS02G0303350 PROTEIN"/>
    <property type="match status" value="1"/>
</dbReference>
<evidence type="ECO:0000313" key="3">
    <source>
        <dbReference type="EMBL" id="KAG2571336.1"/>
    </source>
</evidence>
<feature type="coiled-coil region" evidence="1">
    <location>
        <begin position="208"/>
        <end position="235"/>
    </location>
</feature>
<feature type="compositionally biased region" description="Basic and acidic residues" evidence="2">
    <location>
        <begin position="783"/>
        <end position="802"/>
    </location>
</feature>
<evidence type="ECO:0000256" key="2">
    <source>
        <dbReference type="SAM" id="MobiDB-lite"/>
    </source>
</evidence>
<dbReference type="Proteomes" id="UP000823388">
    <property type="component" value="Chromosome 7K"/>
</dbReference>
<evidence type="ECO:0000313" key="4">
    <source>
        <dbReference type="Proteomes" id="UP000823388"/>
    </source>
</evidence>
<reference evidence="3" key="1">
    <citation type="submission" date="2020-05" db="EMBL/GenBank/DDBJ databases">
        <title>WGS assembly of Panicum virgatum.</title>
        <authorList>
            <person name="Lovell J.T."/>
            <person name="Jenkins J."/>
            <person name="Shu S."/>
            <person name="Juenger T.E."/>
            <person name="Schmutz J."/>
        </authorList>
    </citation>
    <scope>NUCLEOTIDE SEQUENCE</scope>
    <source>
        <strain evidence="3">AP13</strain>
    </source>
</reference>
<dbReference type="EMBL" id="CM029049">
    <property type="protein sequence ID" value="KAG2571336.1"/>
    <property type="molecule type" value="Genomic_DNA"/>
</dbReference>
<proteinExistence type="predicted"/>
<feature type="region of interest" description="Disordered" evidence="2">
    <location>
        <begin position="512"/>
        <end position="531"/>
    </location>
</feature>
<dbReference type="PANTHER" id="PTHR33075">
    <property type="entry name" value="OS02G0499800 PROTEIN"/>
    <property type="match status" value="1"/>
</dbReference>
<name>A0A8T0QKH7_PANVG</name>
<keyword evidence="4" id="KW-1185">Reference proteome</keyword>
<feature type="region of interest" description="Disordered" evidence="2">
    <location>
        <begin position="762"/>
        <end position="802"/>
    </location>
</feature>
<protein>
    <recommendedName>
        <fullName evidence="5">DUF4283 domain-containing protein</fullName>
    </recommendedName>
</protein>